<organism evidence="3 4">
    <name type="scientific">Candidatus Cryptobacteroides avistercoris</name>
    <dbReference type="NCBI Taxonomy" id="2840758"/>
    <lineage>
        <taxon>Bacteria</taxon>
        <taxon>Pseudomonadati</taxon>
        <taxon>Bacteroidota</taxon>
        <taxon>Bacteroidia</taxon>
        <taxon>Bacteroidales</taxon>
        <taxon>Candidatus Cryptobacteroides</taxon>
    </lineage>
</organism>
<evidence type="ECO:0000259" key="2">
    <source>
        <dbReference type="Pfam" id="PF02481"/>
    </source>
</evidence>
<comment type="similarity">
    <text evidence="1">Belongs to the DprA/Smf family.</text>
</comment>
<feature type="non-terminal residue" evidence="3">
    <location>
        <position position="270"/>
    </location>
</feature>
<comment type="caution">
    <text evidence="3">The sequence shown here is derived from an EMBL/GenBank/DDBJ whole genome shotgun (WGS) entry which is preliminary data.</text>
</comment>
<dbReference type="EMBL" id="JADILW010000017">
    <property type="protein sequence ID" value="MBO8479707.1"/>
    <property type="molecule type" value="Genomic_DNA"/>
</dbReference>
<dbReference type="AlphaFoldDB" id="A0A9D9IVA4"/>
<reference evidence="3" key="1">
    <citation type="submission" date="2020-10" db="EMBL/GenBank/DDBJ databases">
        <authorList>
            <person name="Gilroy R."/>
        </authorList>
    </citation>
    <scope>NUCLEOTIDE SEQUENCE</scope>
    <source>
        <strain evidence="3">B3-1481</strain>
    </source>
</reference>
<dbReference type="Pfam" id="PF02481">
    <property type="entry name" value="DNA_processg_A"/>
    <property type="match status" value="1"/>
</dbReference>
<name>A0A9D9IVA4_9BACT</name>
<proteinExistence type="inferred from homology"/>
<dbReference type="Gene3D" id="3.40.50.450">
    <property type="match status" value="1"/>
</dbReference>
<dbReference type="Proteomes" id="UP000823769">
    <property type="component" value="Unassembled WGS sequence"/>
</dbReference>
<sequence length="270" mass="28797">MDKDSLDIIGAIALGNIFGQEPQIATRITAELGSTHALFGLPRSEIDSIFRPGGRYAGKIGPRCLDEAARTYESLRGTGCRFLCITDDAYPRLLRECPDAPVLLYMRSSSPPSEVFNRRPAVAIVGTRDMSLYGKDWCTRIVAALAKADKPPLIVSGLAIGVDVTAHMAALGHSLPTIGVSPVGIDDIYPHRHAVVAGKMISSPGSALITDYPPGTFPMPHVFLRRNRIIAGLADATILIESKVKGGGMMTARLASGYGRSVFVLPGRAD</sequence>
<dbReference type="GO" id="GO:0009294">
    <property type="term" value="P:DNA-mediated transformation"/>
    <property type="evidence" value="ECO:0007669"/>
    <property type="project" value="InterPro"/>
</dbReference>
<gene>
    <name evidence="3" type="ORF">IAB76_01145</name>
</gene>
<dbReference type="InterPro" id="IPR003488">
    <property type="entry name" value="DprA"/>
</dbReference>
<evidence type="ECO:0000313" key="3">
    <source>
        <dbReference type="EMBL" id="MBO8479707.1"/>
    </source>
</evidence>
<dbReference type="InterPro" id="IPR057666">
    <property type="entry name" value="DrpA_SLOG"/>
</dbReference>
<evidence type="ECO:0000256" key="1">
    <source>
        <dbReference type="ARBA" id="ARBA00006525"/>
    </source>
</evidence>
<evidence type="ECO:0000313" key="4">
    <source>
        <dbReference type="Proteomes" id="UP000823769"/>
    </source>
</evidence>
<dbReference type="SUPFAM" id="SSF102405">
    <property type="entry name" value="MCP/YpsA-like"/>
    <property type="match status" value="1"/>
</dbReference>
<protein>
    <submittedName>
        <fullName evidence="3">DNA-protecting protein DprA</fullName>
    </submittedName>
</protein>
<dbReference type="PANTHER" id="PTHR43022">
    <property type="entry name" value="PROTEIN SMF"/>
    <property type="match status" value="1"/>
</dbReference>
<dbReference type="PANTHER" id="PTHR43022:SF1">
    <property type="entry name" value="PROTEIN SMF"/>
    <property type="match status" value="1"/>
</dbReference>
<reference evidence="3" key="2">
    <citation type="journal article" date="2021" name="PeerJ">
        <title>Extensive microbial diversity within the chicken gut microbiome revealed by metagenomics and culture.</title>
        <authorList>
            <person name="Gilroy R."/>
            <person name="Ravi A."/>
            <person name="Getino M."/>
            <person name="Pursley I."/>
            <person name="Horton D.L."/>
            <person name="Alikhan N.F."/>
            <person name="Baker D."/>
            <person name="Gharbi K."/>
            <person name="Hall N."/>
            <person name="Watson M."/>
            <person name="Adriaenssens E.M."/>
            <person name="Foster-Nyarko E."/>
            <person name="Jarju S."/>
            <person name="Secka A."/>
            <person name="Antonio M."/>
            <person name="Oren A."/>
            <person name="Chaudhuri R.R."/>
            <person name="La Ragione R."/>
            <person name="Hildebrand F."/>
            <person name="Pallen M.J."/>
        </authorList>
    </citation>
    <scope>NUCLEOTIDE SEQUENCE</scope>
    <source>
        <strain evidence="3">B3-1481</strain>
    </source>
</reference>
<feature type="domain" description="Smf/DprA SLOG" evidence="2">
    <location>
        <begin position="82"/>
        <end position="269"/>
    </location>
</feature>
<accession>A0A9D9IVA4</accession>